<dbReference type="PANTHER" id="PTHR19376">
    <property type="entry name" value="DNA-DIRECTED RNA POLYMERASE"/>
    <property type="match status" value="1"/>
</dbReference>
<dbReference type="GO" id="GO:0008270">
    <property type="term" value="F:zinc ion binding"/>
    <property type="evidence" value="ECO:0007669"/>
    <property type="project" value="UniProtKB-UniRule"/>
</dbReference>
<keyword evidence="9 13" id="KW-0862">Zinc</keyword>
<dbReference type="InterPro" id="IPR006592">
    <property type="entry name" value="RNA_pol_N"/>
</dbReference>
<dbReference type="GO" id="GO:0003677">
    <property type="term" value="F:DNA binding"/>
    <property type="evidence" value="ECO:0007669"/>
    <property type="project" value="UniProtKB-UniRule"/>
</dbReference>
<evidence type="ECO:0000259" key="15">
    <source>
        <dbReference type="SMART" id="SM00663"/>
    </source>
</evidence>
<dbReference type="AlphaFoldDB" id="A0A1Z2QTC6"/>
<evidence type="ECO:0000256" key="5">
    <source>
        <dbReference type="ARBA" id="ARBA00022640"/>
    </source>
</evidence>
<keyword evidence="5 16" id="KW-0934">Plastid</keyword>
<evidence type="ECO:0000256" key="12">
    <source>
        <dbReference type="ARBA" id="ARBA00048552"/>
    </source>
</evidence>
<evidence type="ECO:0000256" key="4">
    <source>
        <dbReference type="ARBA" id="ARBA00022528"/>
    </source>
</evidence>
<dbReference type="FunFam" id="4.10.860.120:FF:000007">
    <property type="entry name" value="DNA-directed RNA polymerase subunit gamma"/>
    <property type="match status" value="1"/>
</dbReference>
<comment type="function">
    <text evidence="1 13 14">DNA-dependent RNA polymerase catalyzes the transcription of DNA into RNA using the four ribonucleoside triphosphates as substrates.</text>
</comment>
<dbReference type="InterPro" id="IPR007080">
    <property type="entry name" value="RNA_pol_Rpb1_1"/>
</dbReference>
<evidence type="ECO:0000256" key="8">
    <source>
        <dbReference type="ARBA" id="ARBA00022723"/>
    </source>
</evidence>
<feature type="binding site" evidence="13">
    <location>
        <position position="491"/>
    </location>
    <ligand>
        <name>Mg(2+)</name>
        <dbReference type="ChEBI" id="CHEBI:18420"/>
    </ligand>
</feature>
<comment type="cofactor">
    <cofactor evidence="13">
        <name>Mg(2+)</name>
        <dbReference type="ChEBI" id="CHEBI:18420"/>
    </cofactor>
    <text evidence="13">Binds 1 Mg(2+) ion per subunit.</text>
</comment>
<feature type="binding site" evidence="13">
    <location>
        <position position="489"/>
    </location>
    <ligand>
        <name>Mg(2+)</name>
        <dbReference type="ChEBI" id="CHEBI:18420"/>
    </ligand>
</feature>
<keyword evidence="10 13" id="KW-0460">Magnesium</keyword>
<dbReference type="GO" id="GO:0006351">
    <property type="term" value="P:DNA-templated transcription"/>
    <property type="evidence" value="ECO:0007669"/>
    <property type="project" value="UniProtKB-UniRule"/>
</dbReference>
<dbReference type="SMART" id="SM00663">
    <property type="entry name" value="RPOLA_N"/>
    <property type="match status" value="1"/>
</dbReference>
<dbReference type="GO" id="GO:0003899">
    <property type="term" value="F:DNA-directed RNA polymerase activity"/>
    <property type="evidence" value="ECO:0007669"/>
    <property type="project" value="UniProtKB-UniRule"/>
</dbReference>
<evidence type="ECO:0000256" key="9">
    <source>
        <dbReference type="ARBA" id="ARBA00022833"/>
    </source>
</evidence>
<dbReference type="Gene3D" id="4.10.860.120">
    <property type="entry name" value="RNA polymerase II, clamp domain"/>
    <property type="match status" value="1"/>
</dbReference>
<dbReference type="Gene3D" id="1.10.40.90">
    <property type="match status" value="1"/>
</dbReference>
<feature type="binding site" evidence="13">
    <location>
        <position position="87"/>
    </location>
    <ligand>
        <name>Zn(2+)</name>
        <dbReference type="ChEBI" id="CHEBI:29105"/>
    </ligand>
</feature>
<evidence type="ECO:0000256" key="13">
    <source>
        <dbReference type="HAMAP-Rule" id="MF_01323"/>
    </source>
</evidence>
<feature type="binding site" evidence="13">
    <location>
        <position position="71"/>
    </location>
    <ligand>
        <name>Zn(2+)</name>
        <dbReference type="ChEBI" id="CHEBI:29105"/>
    </ligand>
</feature>
<feature type="domain" description="RNA polymerase N-terminal" evidence="15">
    <location>
        <begin position="262"/>
        <end position="543"/>
    </location>
</feature>
<dbReference type="Pfam" id="PF04997">
    <property type="entry name" value="RNA_pol_Rpb1_1"/>
    <property type="match status" value="1"/>
</dbReference>
<dbReference type="PANTHER" id="PTHR19376:SF54">
    <property type="entry name" value="DNA-DIRECTED RNA POLYMERASE SUBUNIT BETA"/>
    <property type="match status" value="1"/>
</dbReference>
<geneLocation type="plastid" evidence="16"/>
<keyword evidence="4" id="KW-0150">Chloroplast</keyword>
<comment type="catalytic activity">
    <reaction evidence="12 13 14">
        <text>RNA(n) + a ribonucleoside 5'-triphosphate = RNA(n+1) + diphosphate</text>
        <dbReference type="Rhea" id="RHEA:21248"/>
        <dbReference type="Rhea" id="RHEA-COMP:14527"/>
        <dbReference type="Rhea" id="RHEA-COMP:17342"/>
        <dbReference type="ChEBI" id="CHEBI:33019"/>
        <dbReference type="ChEBI" id="CHEBI:61557"/>
        <dbReference type="ChEBI" id="CHEBI:140395"/>
        <dbReference type="EC" id="2.7.7.6"/>
    </reaction>
</comment>
<feature type="binding site" evidence="13">
    <location>
        <position position="493"/>
    </location>
    <ligand>
        <name>Mg(2+)</name>
        <dbReference type="ChEBI" id="CHEBI:18420"/>
    </ligand>
</feature>
<keyword evidence="6 13" id="KW-0808">Transferase</keyword>
<evidence type="ECO:0000256" key="7">
    <source>
        <dbReference type="ARBA" id="ARBA00022695"/>
    </source>
</evidence>
<dbReference type="EMBL" id="MF061173">
    <property type="protein sequence ID" value="ASA34742.1"/>
    <property type="molecule type" value="Genomic_DNA"/>
</dbReference>
<evidence type="ECO:0000256" key="10">
    <source>
        <dbReference type="ARBA" id="ARBA00022842"/>
    </source>
</evidence>
<dbReference type="InterPro" id="IPR042102">
    <property type="entry name" value="RNA_pol_Rpb1_3_sf"/>
</dbReference>
<feature type="binding site" evidence="13">
    <location>
        <position position="90"/>
    </location>
    <ligand>
        <name>Zn(2+)</name>
        <dbReference type="ChEBI" id="CHEBI:29105"/>
    </ligand>
</feature>
<evidence type="ECO:0000256" key="1">
    <source>
        <dbReference type="ARBA" id="ARBA00004026"/>
    </source>
</evidence>
<dbReference type="EC" id="2.7.7.6" evidence="13"/>
<dbReference type="SUPFAM" id="SSF64484">
    <property type="entry name" value="beta and beta-prime subunits of DNA dependent RNA-polymerase"/>
    <property type="match status" value="1"/>
</dbReference>
<keyword evidence="3 13" id="KW-0240">DNA-directed RNA polymerase</keyword>
<comment type="cofactor">
    <cofactor evidence="13">
        <name>Zn(2+)</name>
        <dbReference type="ChEBI" id="CHEBI:29105"/>
    </cofactor>
    <text evidence="13">Binds 1 Zn(2+) ion per subunit.</text>
</comment>
<dbReference type="InterPro" id="IPR000722">
    <property type="entry name" value="RNA_pol_asu"/>
</dbReference>
<name>A0A1Z2QTC6_9ASTR</name>
<dbReference type="GO" id="GO:0000428">
    <property type="term" value="C:DNA-directed RNA polymerase complex"/>
    <property type="evidence" value="ECO:0007669"/>
    <property type="project" value="UniProtKB-KW"/>
</dbReference>
<keyword evidence="8 13" id="KW-0479">Metal-binding</keyword>
<sequence length="682" mass="78610">MIDRYKHQQLRIGLVSPQQISLWANKILPNGELVGEVTKPSTFHYKTNKPEKDGLFCERIFGPIKSGICACGNYRVIGDKKEDPKFCEQCGVEFVDSRIRRYQMGYIKLACPVTHVWYLRRLPSYIANLLDKPLKELEGLVYCDFSFARPIAKKPTFLRLRGSFEYEIQSWKYSIPLFFTTQGFDTFRNREISTGAGAIREQLADLDLRRILNSSLLEWKELGEEGPTGNEWEDRKVRRRKDLLVRRMGLAKHFLRTNIEPEWMVLCLLPVLPPELRPIIQIDGGKLMSSDINELYRRVIYRNNTLLDLLTTSRFTPGELVMCQEKLVQEAVDTLLDNGVRGQPTKDGHNKVYKSFSDVIEGKEGRFRETLLGKRVDYSGRSVIVVGPSLSLHRCGLPREIAIELFQTFVIRGLIREHLASNIGVAKSQIREKEPIVWEILREVMQGHPVLLNRAPTLHRLGIQAFQPILVEGRAICLHPLVCKGFNADFDGDQMAVHVPLSLEAQAEARLLMFSHMNLLSPAIGDPISVPTQDMLIGLYVLTSGNRRGICVNRYNPWNRINYPNERIANTNSKYTKKKEPFFSNSYDAIGAYRQKRIHLDSPLWLRWRLDQRLISAREAPIEIHYESLGTYYEIYGHYLIVRSIKKEILYIYIRTTVGHISLYREIEEAIQGFSQACSYDS</sequence>
<protein>
    <recommendedName>
        <fullName evidence="13">DNA-directed RNA polymerase subunit gamma</fullName>
        <shortName evidence="13">RNAP subunit gamma</shortName>
        <ecNumber evidence="13">2.7.7.6</ecNumber>
    </recommendedName>
    <alternativeName>
        <fullName evidence="13">RNA polymerase subunit gamma</fullName>
    </alternativeName>
    <alternativeName>
        <fullName evidence="13">Transcriptase subunit gamma</fullName>
    </alternativeName>
</protein>
<dbReference type="GeneID" id="33348612"/>
<evidence type="ECO:0000256" key="11">
    <source>
        <dbReference type="ARBA" id="ARBA00023163"/>
    </source>
</evidence>
<dbReference type="InterPro" id="IPR045867">
    <property type="entry name" value="DNA-dir_RpoC_beta_prime"/>
</dbReference>
<dbReference type="InterPro" id="IPR034678">
    <property type="entry name" value="RNApol_RpoC1"/>
</dbReference>
<evidence type="ECO:0000256" key="6">
    <source>
        <dbReference type="ARBA" id="ARBA00022679"/>
    </source>
</evidence>
<evidence type="ECO:0000313" key="16">
    <source>
        <dbReference type="EMBL" id="ASA34742.1"/>
    </source>
</evidence>
<evidence type="ECO:0000256" key="2">
    <source>
        <dbReference type="ARBA" id="ARBA00007207"/>
    </source>
</evidence>
<feature type="binding site" evidence="13">
    <location>
        <position position="69"/>
    </location>
    <ligand>
        <name>Zn(2+)</name>
        <dbReference type="ChEBI" id="CHEBI:29105"/>
    </ligand>
</feature>
<evidence type="ECO:0000256" key="14">
    <source>
        <dbReference type="RuleBase" id="RU004279"/>
    </source>
</evidence>
<proteinExistence type="inferred from homology"/>
<dbReference type="InterPro" id="IPR044893">
    <property type="entry name" value="RNA_pol_Rpb1_clamp_domain"/>
</dbReference>
<keyword evidence="11 13" id="KW-0804">Transcription</keyword>
<dbReference type="Gene3D" id="1.10.274.100">
    <property type="entry name" value="RNA polymerase Rpb1, domain 3"/>
    <property type="match status" value="1"/>
</dbReference>
<dbReference type="Pfam" id="PF00623">
    <property type="entry name" value="RNA_pol_Rpb1_2"/>
    <property type="match status" value="1"/>
</dbReference>
<gene>
    <name evidence="13 16" type="primary">rpoC1</name>
    <name evidence="16" type="ORF">Hi_lon1Pt0252</name>
</gene>
<comment type="similarity">
    <text evidence="2 13">Belongs to the RNA polymerase beta' chain family. RpoC1 subfamily.</text>
</comment>
<evidence type="ECO:0000256" key="3">
    <source>
        <dbReference type="ARBA" id="ARBA00022478"/>
    </source>
</evidence>
<dbReference type="Gene3D" id="2.40.40.20">
    <property type="match status" value="1"/>
</dbReference>
<dbReference type="RefSeq" id="YP_009403549.1">
    <property type="nucleotide sequence ID" value="NC_035361.1"/>
</dbReference>
<accession>A0A1Z2QTC6</accession>
<keyword evidence="7 13" id="KW-0548">Nucleotidyltransferase</keyword>
<organism evidence="16">
    <name type="scientific">Hippobroma longiflora</name>
    <dbReference type="NCBI Taxonomy" id="368676"/>
    <lineage>
        <taxon>Eukaryota</taxon>
        <taxon>Viridiplantae</taxon>
        <taxon>Streptophyta</taxon>
        <taxon>Embryophyta</taxon>
        <taxon>Tracheophyta</taxon>
        <taxon>Spermatophyta</taxon>
        <taxon>Magnoliopsida</taxon>
        <taxon>eudicotyledons</taxon>
        <taxon>Gunneridae</taxon>
        <taxon>Pentapetalae</taxon>
        <taxon>asterids</taxon>
        <taxon>campanulids</taxon>
        <taxon>Asterales</taxon>
        <taxon>Campanulaceae</taxon>
        <taxon>Hippobroma</taxon>
    </lineage>
</organism>
<dbReference type="GO" id="GO:0000287">
    <property type="term" value="F:magnesium ion binding"/>
    <property type="evidence" value="ECO:0007669"/>
    <property type="project" value="UniProtKB-UniRule"/>
</dbReference>
<reference evidence="16" key="1">
    <citation type="journal article" date="2017" name="Am. J. Bot.">
        <title>The East Asian origin of the giant lobelias.</title>
        <authorList>
            <person name="Knox E.B."/>
            <person name="Li C."/>
        </authorList>
    </citation>
    <scope>NUCLEOTIDE SEQUENCE</scope>
</reference>
<dbReference type="HAMAP" id="MF_01323">
    <property type="entry name" value="RNApol_bact_RpoC1"/>
    <property type="match status" value="1"/>
</dbReference>